<dbReference type="AlphaFoldDB" id="A0A3R9GU64"/>
<accession>A0A3R9GU64</accession>
<dbReference type="RefSeq" id="WP_125273142.1">
    <property type="nucleotide sequence ID" value="NZ_RHXE01000001.1"/>
</dbReference>
<dbReference type="Proteomes" id="UP000277537">
    <property type="component" value="Unassembled WGS sequence"/>
</dbReference>
<protein>
    <submittedName>
        <fullName evidence="1">DUF1064 domain-containing protein</fullName>
    </submittedName>
</protein>
<comment type="caution">
    <text evidence="1">The sequence shown here is derived from an EMBL/GenBank/DDBJ whole genome shotgun (WGS) entry which is preliminary data.</text>
</comment>
<proteinExistence type="predicted"/>
<evidence type="ECO:0000313" key="1">
    <source>
        <dbReference type="EMBL" id="RSE27612.1"/>
    </source>
</evidence>
<name>A0A3R9GU64_ACIJO</name>
<dbReference type="EMBL" id="RHXE01000001">
    <property type="protein sequence ID" value="RSE27612.1"/>
    <property type="molecule type" value="Genomic_DNA"/>
</dbReference>
<dbReference type="Pfam" id="PF06356">
    <property type="entry name" value="DUF1064"/>
    <property type="match status" value="1"/>
</dbReference>
<sequence>MTKYNNKKVVLNGITFDSQKEARRYRDLSLLERAGEINDLELQKAFILAESVKFENEPRCKPAVKYVADFVYQKKGQLVVEDVKSAMTRNLPVYRLKKHLMKSVHGIEIKEI</sequence>
<gene>
    <name evidence="1" type="ORF">EGT73_00950</name>
</gene>
<reference evidence="1 2" key="1">
    <citation type="submission" date="2018-10" db="EMBL/GenBank/DDBJ databases">
        <title>Transmission dynamics of multidrug resistant bacteria on intensive care unit surfaces.</title>
        <authorList>
            <person name="D'Souza A.W."/>
            <person name="Potter R.F."/>
            <person name="Wallace M."/>
            <person name="Shupe A."/>
            <person name="Patel S."/>
            <person name="Sun S."/>
            <person name="Gul D."/>
            <person name="Kwon J.H."/>
            <person name="Andleeb S."/>
            <person name="Burnham C.-A.D."/>
            <person name="Dantas G."/>
        </authorList>
    </citation>
    <scope>NUCLEOTIDE SEQUENCE [LARGE SCALE GENOMIC DNA]</scope>
    <source>
        <strain evidence="1 2">AJ_385</strain>
    </source>
</reference>
<dbReference type="InterPro" id="IPR009414">
    <property type="entry name" value="DUF1064"/>
</dbReference>
<evidence type="ECO:0000313" key="2">
    <source>
        <dbReference type="Proteomes" id="UP000277537"/>
    </source>
</evidence>
<organism evidence="1 2">
    <name type="scientific">Acinetobacter johnsonii</name>
    <dbReference type="NCBI Taxonomy" id="40214"/>
    <lineage>
        <taxon>Bacteria</taxon>
        <taxon>Pseudomonadati</taxon>
        <taxon>Pseudomonadota</taxon>
        <taxon>Gammaproteobacteria</taxon>
        <taxon>Moraxellales</taxon>
        <taxon>Moraxellaceae</taxon>
        <taxon>Acinetobacter</taxon>
    </lineage>
</organism>